<dbReference type="EMBL" id="OK040790">
    <property type="protein sequence ID" value="UDL15819.1"/>
    <property type="molecule type" value="Genomic_DNA"/>
</dbReference>
<dbReference type="GeneID" id="80019668"/>
<accession>A0AAE8Y6Z5</accession>
<sequence length="74" mass="8156">MAFIKPEQVPASPAQFLTWGETKAGNLAFVKGHMTRLAAKRAYLKLGRSAAADDLKAYGWAIIEKSDREYGMNP</sequence>
<proteinExistence type="predicted"/>
<protein>
    <submittedName>
        <fullName evidence="1">Uncharacterized protein</fullName>
    </submittedName>
</protein>
<dbReference type="RefSeq" id="YP_010755059.1">
    <property type="nucleotide sequence ID" value="NC_073468.1"/>
</dbReference>
<keyword evidence="3" id="KW-1185">Reference proteome</keyword>
<reference evidence="1" key="1">
    <citation type="submission" date="2021-09" db="EMBL/GenBank/DDBJ databases">
        <authorList>
            <person name="Andersen S.H."/>
            <person name="Beall E.A."/>
            <person name="Cappelle B."/>
            <person name="Falteisek K.J."/>
            <person name="Fenske B.A."/>
            <person name="Gansluckner N.W."/>
            <person name="Gilbertson S.M."/>
            <person name="Krings K.J."/>
            <person name="Mobeck M."/>
            <person name="Odeku J.O."/>
            <person name="Poncelet M.E."/>
            <person name="Rohr J.R."/>
            <person name="Rolands L."/>
            <person name="Whipple C.D."/>
            <person name="Whipple E.M."/>
            <person name="Spring A.M."/>
            <person name="Klyczek K."/>
            <person name="Garlena R.A."/>
            <person name="Russell D.A."/>
            <person name="Pope W.H."/>
            <person name="Jacobs-Sera D."/>
            <person name="Hatfull G.F."/>
        </authorList>
    </citation>
    <scope>NUCLEOTIDE SEQUENCE</scope>
</reference>
<name>A0AAE8Y6Z5_9CAUD</name>
<organism evidence="1 3">
    <name type="scientific">Microbacterium phage Pumpernickel</name>
    <dbReference type="NCBI Taxonomy" id="2885983"/>
    <lineage>
        <taxon>Viruses</taxon>
        <taxon>Duplodnaviria</taxon>
        <taxon>Heunggongvirae</taxon>
        <taxon>Uroviricota</taxon>
        <taxon>Caudoviricetes</taxon>
        <taxon>Pumpernickelvirus</taxon>
        <taxon>Pumpernickelvirus pumpernickel</taxon>
    </lineage>
</organism>
<gene>
    <name evidence="1" type="primary">28</name>
    <name evidence="2" type="synonym">329</name>
    <name evidence="1" type="ORF">SEA_PUMPERNICKEL_28</name>
    <name evidence="2" type="ORF">SEA_PUMPERNICKEL_329</name>
</gene>
<dbReference type="KEGG" id="vg:80019668"/>
<dbReference type="Proteomes" id="UP000827768">
    <property type="component" value="Segment"/>
</dbReference>
<evidence type="ECO:0000313" key="1">
    <source>
        <dbReference type="EMBL" id="UDL15819.1"/>
    </source>
</evidence>
<evidence type="ECO:0000313" key="3">
    <source>
        <dbReference type="Proteomes" id="UP000827768"/>
    </source>
</evidence>
<evidence type="ECO:0000313" key="2">
    <source>
        <dbReference type="EMBL" id="UDL16079.1"/>
    </source>
</evidence>
<dbReference type="EMBL" id="OK040790">
    <property type="protein sequence ID" value="UDL16079.1"/>
    <property type="molecule type" value="Genomic_DNA"/>
</dbReference>